<protein>
    <submittedName>
        <fullName evidence="2">BV23 family protein</fullName>
    </submittedName>
</protein>
<dbReference type="KEGG" id="vg:41332414"/>
<sequence length="80" mass="9060">MSGNKTFQNKIKEENPKVSVKAEATKPSRTLEKLEKARKIATVLQEKQKSGTELKTSLIGQDQKLIAFRKITGNKTRLFQ</sequence>
<dbReference type="GeneID" id="41332480"/>
<evidence type="ECO:0000313" key="2">
    <source>
        <dbReference type="EMBL" id="AGO14392.1"/>
    </source>
</evidence>
<gene>
    <name evidence="2" type="primary">bv23.1</name>
    <name evidence="2" type="ORF">CsmBV28.9</name>
</gene>
<accession>R9XL16</accession>
<reference evidence="2" key="1">
    <citation type="submission" date="2013-06" db="EMBL/GenBank/DDBJ databases">
        <title>Bracovirus Evolution: Comparative Genomics of Multiple Viral and Proviral Genomes.</title>
        <authorList>
            <person name="Desjardins C.A."/>
            <person name="Gundersen-Rindal D.E."/>
            <person name="Hostetler J.B."/>
            <person name="Tallon L.J."/>
            <person name="Utterback T.R."/>
            <person name="Fuester R.W."/>
            <person name="Schatz M.C."/>
            <person name="Pedroni M.J."/>
            <person name="Fadrosh D.W."/>
            <person name="Haas B.J."/>
            <person name="Toms B.S."/>
            <person name="Chen D."/>
            <person name="Nene V."/>
        </authorList>
    </citation>
    <scope>NUCLEOTIDE SEQUENCE</scope>
</reference>
<dbReference type="GeneID" id="41332414"/>
<feature type="region of interest" description="Disordered" evidence="1">
    <location>
        <begin position="1"/>
        <end position="25"/>
    </location>
</feature>
<name>R9XL16_9VIRU</name>
<dbReference type="RefSeq" id="YP_009665877.1">
    <property type="nucleotide sequence ID" value="NC_043314.1"/>
</dbReference>
<evidence type="ECO:0000256" key="1">
    <source>
        <dbReference type="SAM" id="MobiDB-lite"/>
    </source>
</evidence>
<dbReference type="EMBL" id="EF710638">
    <property type="protein sequence ID" value="AGO14392.1"/>
    <property type="molecule type" value="Genomic_DNA"/>
</dbReference>
<organism evidence="2">
    <name type="scientific">Bracoviriform facetosae</name>
    <dbReference type="NCBI Taxonomy" id="2083300"/>
    <lineage>
        <taxon>Viruses</taxon>
        <taxon>Viruses incertae sedis</taxon>
        <taxon>Polydnaviriformidae</taxon>
        <taxon>Bracoviriform</taxon>
    </lineage>
</organism>
<dbReference type="RefSeq" id="YP_009665810.1">
    <property type="nucleotide sequence ID" value="NC_043313.1"/>
</dbReference>
<dbReference type="KEGG" id="vg:41332480"/>
<proteinExistence type="predicted"/>
<dbReference type="EMBL" id="EF710642">
    <property type="protein sequence ID" value="AGO14464.1"/>
    <property type="molecule type" value="Genomic_DNA"/>
</dbReference>